<dbReference type="Gene3D" id="3.30.70.2390">
    <property type="match status" value="1"/>
</dbReference>
<evidence type="ECO:0000259" key="3">
    <source>
        <dbReference type="Pfam" id="PF13399"/>
    </source>
</evidence>
<dbReference type="Proteomes" id="UP001230951">
    <property type="component" value="Unassembled WGS sequence"/>
</dbReference>
<dbReference type="Pfam" id="PF13399">
    <property type="entry name" value="LytR_C"/>
    <property type="match status" value="1"/>
</dbReference>
<feature type="region of interest" description="Disordered" evidence="1">
    <location>
        <begin position="1"/>
        <end position="39"/>
    </location>
</feature>
<feature type="domain" description="LytR/CpsA/Psr regulator C-terminal" evidence="3">
    <location>
        <begin position="123"/>
        <end position="207"/>
    </location>
</feature>
<dbReference type="RefSeq" id="WP_284988660.1">
    <property type="nucleotide sequence ID" value="NZ_JAUSRG010000014.1"/>
</dbReference>
<accession>A0AAW8DLK9</accession>
<keyword evidence="2" id="KW-1133">Transmembrane helix</keyword>
<dbReference type="InterPro" id="IPR027381">
    <property type="entry name" value="LytR/CpsA/Psr_C"/>
</dbReference>
<dbReference type="EMBL" id="JAUSTF010000012">
    <property type="protein sequence ID" value="MDQ0182491.1"/>
    <property type="molecule type" value="Genomic_DNA"/>
</dbReference>
<sequence>MVNETIPEEQVAVPENADPRKRRKRPGRQKDPTSLHGHRVVTGPELRATFADAPGPESHPGWFSRRLLHGIVLALLVGLVVAGLVGAWAVINGVIRFPSAVASQAPAAVCPATVFDYTPNNKISVNIYNAAGRAGLAKNVADQLKARGYNVGTVDNSTTSYNGPAMVVSGSGGQAAAFNIQRNIAGTDYFQDQRTDASVDLILAPGFSALVPPELVDNTPGKLSCPRLEQRIADNAKLPVMPTP</sequence>
<dbReference type="AlphaFoldDB" id="A0AAW8DLK9"/>
<organism evidence="4 7">
    <name type="scientific">Arthrobacter bambusae</name>
    <dbReference type="NCBI Taxonomy" id="1338426"/>
    <lineage>
        <taxon>Bacteria</taxon>
        <taxon>Bacillati</taxon>
        <taxon>Actinomycetota</taxon>
        <taxon>Actinomycetes</taxon>
        <taxon>Micrococcales</taxon>
        <taxon>Micrococcaceae</taxon>
        <taxon>Arthrobacter</taxon>
    </lineage>
</organism>
<evidence type="ECO:0000256" key="2">
    <source>
        <dbReference type="SAM" id="Phobius"/>
    </source>
</evidence>
<proteinExistence type="predicted"/>
<keyword evidence="6" id="KW-1185">Reference proteome</keyword>
<feature type="transmembrane region" description="Helical" evidence="2">
    <location>
        <begin position="67"/>
        <end position="91"/>
    </location>
</feature>
<evidence type="ECO:0000256" key="1">
    <source>
        <dbReference type="SAM" id="MobiDB-lite"/>
    </source>
</evidence>
<reference evidence="4 6" key="1">
    <citation type="submission" date="2023-07" db="EMBL/GenBank/DDBJ databases">
        <title>Sorghum-associated microbial communities from plants grown in Nebraska, USA.</title>
        <authorList>
            <person name="Schachtman D."/>
        </authorList>
    </citation>
    <scope>NUCLEOTIDE SEQUENCE</scope>
    <source>
        <strain evidence="4">DS1006</strain>
        <strain evidence="5 6">DS1016</strain>
    </source>
</reference>
<evidence type="ECO:0000313" key="4">
    <source>
        <dbReference type="EMBL" id="MDP9906734.1"/>
    </source>
</evidence>
<gene>
    <name evidence="4" type="ORF">J2S90_003721</name>
    <name evidence="5" type="ORF">J2S93_003944</name>
</gene>
<evidence type="ECO:0000313" key="5">
    <source>
        <dbReference type="EMBL" id="MDQ0182491.1"/>
    </source>
</evidence>
<name>A0AAW8DLK9_9MICC</name>
<evidence type="ECO:0000313" key="7">
    <source>
        <dbReference type="Proteomes" id="UP001242995"/>
    </source>
</evidence>
<keyword evidence="2" id="KW-0812">Transmembrane</keyword>
<evidence type="ECO:0000313" key="6">
    <source>
        <dbReference type="Proteomes" id="UP001230951"/>
    </source>
</evidence>
<protein>
    <recommendedName>
        <fullName evidence="3">LytR/CpsA/Psr regulator C-terminal domain-containing protein</fullName>
    </recommendedName>
</protein>
<dbReference type="EMBL" id="JAUSRG010000014">
    <property type="protein sequence ID" value="MDP9906734.1"/>
    <property type="molecule type" value="Genomic_DNA"/>
</dbReference>
<keyword evidence="2" id="KW-0472">Membrane</keyword>
<dbReference type="Proteomes" id="UP001242995">
    <property type="component" value="Unassembled WGS sequence"/>
</dbReference>
<comment type="caution">
    <text evidence="4">The sequence shown here is derived from an EMBL/GenBank/DDBJ whole genome shotgun (WGS) entry which is preliminary data.</text>
</comment>